<dbReference type="RefSeq" id="WP_330794412.1">
    <property type="nucleotide sequence ID" value="NZ_JAZEWV010000006.1"/>
</dbReference>
<evidence type="ECO:0000313" key="1">
    <source>
        <dbReference type="EMBL" id="MEE4542483.1"/>
    </source>
</evidence>
<gene>
    <name evidence="1" type="ORF">V2S66_10970</name>
</gene>
<dbReference type="Proteomes" id="UP001344658">
    <property type="component" value="Unassembled WGS sequence"/>
</dbReference>
<comment type="caution">
    <text evidence="1">The sequence shown here is derived from an EMBL/GenBank/DDBJ whole genome shotgun (WGS) entry which is preliminary data.</text>
</comment>
<reference evidence="1 2" key="1">
    <citation type="submission" date="2023-12" db="EMBL/GenBank/DDBJ databases">
        <title>Streptomyces sp. V4-01.</title>
        <authorList>
            <person name="Somphong A."/>
            <person name="Phongsopitanun W."/>
        </authorList>
    </citation>
    <scope>NUCLEOTIDE SEQUENCE [LARGE SCALE GENOMIC DNA]</scope>
    <source>
        <strain evidence="1 2">V4-01</strain>
    </source>
</reference>
<keyword evidence="2" id="KW-1185">Reference proteome</keyword>
<proteinExistence type="predicted"/>
<name>A0ABU7P9J3_9ACTN</name>
<sequence>MTATATAPATAAPTAAEPRILLAPVTVSPTKPLTPTHLKYLVSLDMLYRATSTFAEVTFLYDHTAYAGSHQVAGFWAYLDALAEDPAPGYERMSEEEIGELYAAYHRAGPPAPDAAASSAVTAAGTAAASAAAAAAPRQARRAGEMHPVSARLLDLWEEHYRLLGMFDPRLGRGGPEPAAEDEVLGLLAERDLCIDARELGAPVYLDATTAGLPLRTVSDPDGQPNYLLYLLRQLVPLLDGYDVVVLAHDVELRTDYRTVAHVLTALGAEVVRYEVPRVPLEGSVRSTRHGGWQGYTLGAFSGALVEEFGADVFRLGLRLYLVAGLGRTAPQSFSAEHMRRWMHRARRLLDRHGGGVPAAAELTAAGGYLAARAGRRRYADPYQVTGALVSRDPAVPVGGLLQVVMGHREEAGVPAGVGR</sequence>
<dbReference type="EMBL" id="JAZEWV010000006">
    <property type="protein sequence ID" value="MEE4542483.1"/>
    <property type="molecule type" value="Genomic_DNA"/>
</dbReference>
<protein>
    <submittedName>
        <fullName evidence="1">Uncharacterized protein</fullName>
    </submittedName>
</protein>
<accession>A0ABU7P9J3</accession>
<evidence type="ECO:0000313" key="2">
    <source>
        <dbReference type="Proteomes" id="UP001344658"/>
    </source>
</evidence>
<organism evidence="1 2">
    <name type="scientific">Actinacidiphila polyblastidii</name>
    <dbReference type="NCBI Taxonomy" id="3110430"/>
    <lineage>
        <taxon>Bacteria</taxon>
        <taxon>Bacillati</taxon>
        <taxon>Actinomycetota</taxon>
        <taxon>Actinomycetes</taxon>
        <taxon>Kitasatosporales</taxon>
        <taxon>Streptomycetaceae</taxon>
        <taxon>Actinacidiphila</taxon>
    </lineage>
</organism>